<evidence type="ECO:0000259" key="2">
    <source>
        <dbReference type="Pfam" id="PF20710"/>
    </source>
</evidence>
<comment type="caution">
    <text evidence="3">The sequence shown here is derived from an EMBL/GenBank/DDBJ whole genome shotgun (WGS) entry which is preliminary data.</text>
</comment>
<accession>A0A9N8H6M8</accession>
<feature type="compositionally biased region" description="Polar residues" evidence="1">
    <location>
        <begin position="420"/>
        <end position="430"/>
    </location>
</feature>
<evidence type="ECO:0000256" key="1">
    <source>
        <dbReference type="SAM" id="MobiDB-lite"/>
    </source>
</evidence>
<organism evidence="3 4">
    <name type="scientific">Seminavis robusta</name>
    <dbReference type="NCBI Taxonomy" id="568900"/>
    <lineage>
        <taxon>Eukaryota</taxon>
        <taxon>Sar</taxon>
        <taxon>Stramenopiles</taxon>
        <taxon>Ochrophyta</taxon>
        <taxon>Bacillariophyta</taxon>
        <taxon>Bacillariophyceae</taxon>
        <taxon>Bacillariophycidae</taxon>
        <taxon>Naviculales</taxon>
        <taxon>Naviculaceae</taxon>
        <taxon>Seminavis</taxon>
    </lineage>
</organism>
<gene>
    <name evidence="3" type="ORF">SEMRO_47_G028030.1</name>
</gene>
<dbReference type="InterPro" id="IPR049227">
    <property type="entry name" value="DUF6824"/>
</dbReference>
<name>A0A9N8H6M8_9STRA</name>
<feature type="region of interest" description="Disordered" evidence="1">
    <location>
        <begin position="412"/>
        <end position="432"/>
    </location>
</feature>
<feature type="domain" description="DUF6824" evidence="2">
    <location>
        <begin position="118"/>
        <end position="200"/>
    </location>
</feature>
<feature type="region of interest" description="Disordered" evidence="1">
    <location>
        <begin position="1"/>
        <end position="85"/>
    </location>
</feature>
<protein>
    <recommendedName>
        <fullName evidence="2">DUF6824 domain-containing protein</fullName>
    </recommendedName>
</protein>
<dbReference type="Proteomes" id="UP001153069">
    <property type="component" value="Unassembled WGS sequence"/>
</dbReference>
<dbReference type="EMBL" id="CAICTM010000047">
    <property type="protein sequence ID" value="CAB9498883.1"/>
    <property type="molecule type" value="Genomic_DNA"/>
</dbReference>
<dbReference type="Pfam" id="PF20710">
    <property type="entry name" value="DUF6824"/>
    <property type="match status" value="1"/>
</dbReference>
<keyword evidence="4" id="KW-1185">Reference proteome</keyword>
<evidence type="ECO:0000313" key="4">
    <source>
        <dbReference type="Proteomes" id="UP001153069"/>
    </source>
</evidence>
<evidence type="ECO:0000313" key="3">
    <source>
        <dbReference type="EMBL" id="CAB9498883.1"/>
    </source>
</evidence>
<reference evidence="3" key="1">
    <citation type="submission" date="2020-06" db="EMBL/GenBank/DDBJ databases">
        <authorList>
            <consortium name="Plant Systems Biology data submission"/>
        </authorList>
    </citation>
    <scope>NUCLEOTIDE SEQUENCE</scope>
    <source>
        <strain evidence="3">D6</strain>
    </source>
</reference>
<feature type="compositionally biased region" description="Basic and acidic residues" evidence="1">
    <location>
        <begin position="63"/>
        <end position="76"/>
    </location>
</feature>
<proteinExistence type="predicted"/>
<dbReference type="AlphaFoldDB" id="A0A9N8H6M8"/>
<sequence>MTQAHGTWRRAAASPEPPTRKAPKRTESSGILHRPSPQDTKRQLQRSEAQGIMHRATATKSTMDIKTDPFDKDTHLAGRPAADVTAISKRETKPSVVLSSHLAPPPAVIEDNQLRDADVVFGRGGMSNHIKGNWLFRIHLDKHKGSYQAATDRKEKRTLVKQIIEDLRTRDFRFLELKDGKWAELSERRIHYKVTQRLRERSHFQPIPVEAAPLVVTQQSSTEEEIALNDATPLALNLEGASFQIHALKEDVFPDSINDLTKPSTQDADYAMDSLKIGDEQSLQGGNYAQQLDGVMPLPLDINQPPSTIAAQQENDFSDLFAAIASPQEEVNTALNASANQNSNANSAATHPLDYSHKVDAVSDMASLTSRDETLLFGWESHCATDNFFFWDGLLPMDPMPTTFPYWESTGTSIPGAGSGPSSTARSLASTGRPRSCENIVWGRNV</sequence>